<reference evidence="2" key="1">
    <citation type="submission" date="2012-09" db="EMBL/GenBank/DDBJ databases">
        <title>Genome sequencing and comparative transcriptomics of race 1 and race 4 of banana pathogen: Fusarium oxysporum f. sp. cubense.</title>
        <authorList>
            <person name="Fang X."/>
            <person name="Huang J."/>
        </authorList>
    </citation>
    <scope>NUCLEOTIDE SEQUENCE [LARGE SCALE GENOMIC DNA]</scope>
    <source>
        <strain evidence="2">race 1</strain>
    </source>
</reference>
<gene>
    <name evidence="1" type="ORF">FOC1_g10010988</name>
</gene>
<dbReference type="HOGENOM" id="CLU_2794005_0_0_1"/>
<dbReference type="VEuPathDB" id="FungiDB:FOC1_g10010988"/>
<reference evidence="2" key="2">
    <citation type="journal article" date="2014" name="PLoS ONE">
        <title>Genome and Transcriptome Analysis of the Fungal Pathogen Fusarium oxysporum f. sp. cubense Causing Banana Vascular Wilt Disease.</title>
        <authorList>
            <person name="Guo L."/>
            <person name="Han L."/>
            <person name="Yang L."/>
            <person name="Zeng H."/>
            <person name="Fan D."/>
            <person name="Zhu Y."/>
            <person name="Feng Y."/>
            <person name="Wang G."/>
            <person name="Peng C."/>
            <person name="Jiang X."/>
            <person name="Zhou D."/>
            <person name="Ni P."/>
            <person name="Liang C."/>
            <person name="Liu L."/>
            <person name="Wang J."/>
            <person name="Mao C."/>
            <person name="Fang X."/>
            <person name="Peng M."/>
            <person name="Huang J."/>
        </authorList>
    </citation>
    <scope>NUCLEOTIDE SEQUENCE [LARGE SCALE GENOMIC DNA]</scope>
    <source>
        <strain evidence="2">race 1</strain>
    </source>
</reference>
<accession>N4UCI4</accession>
<dbReference type="EMBL" id="KB730323">
    <property type="protein sequence ID" value="ENH67705.1"/>
    <property type="molecule type" value="Genomic_DNA"/>
</dbReference>
<dbReference type="Proteomes" id="UP000016928">
    <property type="component" value="Unassembled WGS sequence"/>
</dbReference>
<organism evidence="1 2">
    <name type="scientific">Fusarium oxysporum f. sp. cubense (strain race 1)</name>
    <name type="common">Panama disease fungus</name>
    <dbReference type="NCBI Taxonomy" id="1229664"/>
    <lineage>
        <taxon>Eukaryota</taxon>
        <taxon>Fungi</taxon>
        <taxon>Dikarya</taxon>
        <taxon>Ascomycota</taxon>
        <taxon>Pezizomycotina</taxon>
        <taxon>Sordariomycetes</taxon>
        <taxon>Hypocreomycetidae</taxon>
        <taxon>Hypocreales</taxon>
        <taxon>Nectriaceae</taxon>
        <taxon>Fusarium</taxon>
        <taxon>Fusarium oxysporum species complex</taxon>
    </lineage>
</organism>
<proteinExistence type="predicted"/>
<protein>
    <submittedName>
        <fullName evidence="1">Uncharacterized protein</fullName>
    </submittedName>
</protein>
<sequence>MMLVKQPKLKPSTTRFVFIYDLSGGTTEELQHTRFICASVALHLLLHVQRLNERVHGQGNISLKGFCC</sequence>
<evidence type="ECO:0000313" key="1">
    <source>
        <dbReference type="EMBL" id="ENH67705.1"/>
    </source>
</evidence>
<name>N4UCI4_FUSC1</name>
<evidence type="ECO:0000313" key="2">
    <source>
        <dbReference type="Proteomes" id="UP000016928"/>
    </source>
</evidence>
<dbReference type="AlphaFoldDB" id="N4UCI4"/>